<comment type="caution">
    <text evidence="2">The sequence shown here is derived from an EMBL/GenBank/DDBJ whole genome shotgun (WGS) entry which is preliminary data.</text>
</comment>
<feature type="domain" description="HNH nuclease" evidence="1">
    <location>
        <begin position="71"/>
        <end position="113"/>
    </location>
</feature>
<evidence type="ECO:0000313" key="2">
    <source>
        <dbReference type="EMBL" id="RZU64921.1"/>
    </source>
</evidence>
<organism evidence="2 3">
    <name type="scientific">Microterricola gilva</name>
    <dbReference type="NCBI Taxonomy" id="393267"/>
    <lineage>
        <taxon>Bacteria</taxon>
        <taxon>Bacillati</taxon>
        <taxon>Actinomycetota</taxon>
        <taxon>Actinomycetes</taxon>
        <taxon>Micrococcales</taxon>
        <taxon>Microbacteriaceae</taxon>
        <taxon>Microterricola</taxon>
    </lineage>
</organism>
<dbReference type="OrthoDB" id="3732358at2"/>
<keyword evidence="3" id="KW-1185">Reference proteome</keyword>
<dbReference type="EMBL" id="SHLC01000001">
    <property type="protein sequence ID" value="RZU64921.1"/>
    <property type="molecule type" value="Genomic_DNA"/>
</dbReference>
<sequence>MSNRTPEHAGWYLDEYDGPRFWEHVNFRGGQPYLSDPIARIGADAGECWVWQGWTSNGYGRFRAFGSGVTAHRIGFQEFGGKVTADQDIDHLCRNIACVRHSHLEAVTHAENVARGSRALATHCKHGHEYTEANTIEQVRAGSKFRRCRACLVESRQRTYQRRKARAV</sequence>
<dbReference type="Proteomes" id="UP000291483">
    <property type="component" value="Unassembled WGS sequence"/>
</dbReference>
<dbReference type="InterPro" id="IPR044925">
    <property type="entry name" value="His-Me_finger_sf"/>
</dbReference>
<reference evidence="2 3" key="1">
    <citation type="submission" date="2019-02" db="EMBL/GenBank/DDBJ databases">
        <title>Sequencing the genomes of 1000 actinobacteria strains.</title>
        <authorList>
            <person name="Klenk H.-P."/>
        </authorList>
    </citation>
    <scope>NUCLEOTIDE SEQUENCE [LARGE SCALE GENOMIC DNA]</scope>
    <source>
        <strain evidence="2 3">DSM 18319</strain>
    </source>
</reference>
<evidence type="ECO:0000313" key="3">
    <source>
        <dbReference type="Proteomes" id="UP000291483"/>
    </source>
</evidence>
<protein>
    <submittedName>
        <fullName evidence="2">HNH endonuclease</fullName>
    </submittedName>
</protein>
<keyword evidence="2" id="KW-0378">Hydrolase</keyword>
<dbReference type="AlphaFoldDB" id="A0A4Q8ALJ0"/>
<gene>
    <name evidence="2" type="ORF">EV379_1232</name>
</gene>
<keyword evidence="2" id="KW-0540">Nuclease</keyword>
<accession>A0A4Q8ALJ0</accession>
<dbReference type="GO" id="GO:0004519">
    <property type="term" value="F:endonuclease activity"/>
    <property type="evidence" value="ECO:0007669"/>
    <property type="project" value="UniProtKB-KW"/>
</dbReference>
<evidence type="ECO:0000259" key="1">
    <source>
        <dbReference type="Pfam" id="PF13392"/>
    </source>
</evidence>
<dbReference type="Pfam" id="PF13392">
    <property type="entry name" value="HNH_3"/>
    <property type="match status" value="1"/>
</dbReference>
<dbReference type="SUPFAM" id="SSF54060">
    <property type="entry name" value="His-Me finger endonucleases"/>
    <property type="match status" value="1"/>
</dbReference>
<name>A0A4Q8ALJ0_9MICO</name>
<proteinExistence type="predicted"/>
<keyword evidence="2" id="KW-0255">Endonuclease</keyword>
<dbReference type="InterPro" id="IPR003615">
    <property type="entry name" value="HNH_nuc"/>
</dbReference>
<dbReference type="RefSeq" id="WP_130505348.1">
    <property type="nucleotide sequence ID" value="NZ_SHLC01000001.1"/>
</dbReference>